<evidence type="ECO:0000313" key="2">
    <source>
        <dbReference type="EMBL" id="KAF2434240.1"/>
    </source>
</evidence>
<organism evidence="2 3">
    <name type="scientific">Tothia fuscella</name>
    <dbReference type="NCBI Taxonomy" id="1048955"/>
    <lineage>
        <taxon>Eukaryota</taxon>
        <taxon>Fungi</taxon>
        <taxon>Dikarya</taxon>
        <taxon>Ascomycota</taxon>
        <taxon>Pezizomycotina</taxon>
        <taxon>Dothideomycetes</taxon>
        <taxon>Pleosporomycetidae</taxon>
        <taxon>Venturiales</taxon>
        <taxon>Cylindrosympodiaceae</taxon>
        <taxon>Tothia</taxon>
    </lineage>
</organism>
<evidence type="ECO:0000313" key="3">
    <source>
        <dbReference type="Proteomes" id="UP000800235"/>
    </source>
</evidence>
<comment type="caution">
    <text evidence="2">The sequence shown here is derived from an EMBL/GenBank/DDBJ whole genome shotgun (WGS) entry which is preliminary data.</text>
</comment>
<protein>
    <submittedName>
        <fullName evidence="2">Uncharacterized protein</fullName>
    </submittedName>
</protein>
<proteinExistence type="predicted"/>
<accession>A0A9P4U1V9</accession>
<sequence>METFPEEELFFIVAEKFLKRQYSWTQVTDDLLPVMQRGDFKSRDNLKRILRWIKHVQYPRKSYIDAIRNCAKTDPRVEVVLNWIATRRLMWLHRNSLDNSLNNATNSESAAQNHDVSESKHEVTQMTDPLREPNNNTPLNKEFSASKAKGDTTKTLPVSYRECLLGHGKVLLYEGETCCRRCCPHCNRAHLALGAIFDEKEEVTPAKMTVSGSEK</sequence>
<reference evidence="2" key="1">
    <citation type="journal article" date="2020" name="Stud. Mycol.">
        <title>101 Dothideomycetes genomes: a test case for predicting lifestyles and emergence of pathogens.</title>
        <authorList>
            <person name="Haridas S."/>
            <person name="Albert R."/>
            <person name="Binder M."/>
            <person name="Bloem J."/>
            <person name="Labutti K."/>
            <person name="Salamov A."/>
            <person name="Andreopoulos B."/>
            <person name="Baker S."/>
            <person name="Barry K."/>
            <person name="Bills G."/>
            <person name="Bluhm B."/>
            <person name="Cannon C."/>
            <person name="Castanera R."/>
            <person name="Culley D."/>
            <person name="Daum C."/>
            <person name="Ezra D."/>
            <person name="Gonzalez J."/>
            <person name="Henrissat B."/>
            <person name="Kuo A."/>
            <person name="Liang C."/>
            <person name="Lipzen A."/>
            <person name="Lutzoni F."/>
            <person name="Magnuson J."/>
            <person name="Mondo S."/>
            <person name="Nolan M."/>
            <person name="Ohm R."/>
            <person name="Pangilinan J."/>
            <person name="Park H.-J."/>
            <person name="Ramirez L."/>
            <person name="Alfaro M."/>
            <person name="Sun H."/>
            <person name="Tritt A."/>
            <person name="Yoshinaga Y."/>
            <person name="Zwiers L.-H."/>
            <person name="Turgeon B."/>
            <person name="Goodwin S."/>
            <person name="Spatafora J."/>
            <person name="Crous P."/>
            <person name="Grigoriev I."/>
        </authorList>
    </citation>
    <scope>NUCLEOTIDE SEQUENCE</scope>
    <source>
        <strain evidence="2">CBS 130266</strain>
    </source>
</reference>
<evidence type="ECO:0000256" key="1">
    <source>
        <dbReference type="SAM" id="MobiDB-lite"/>
    </source>
</evidence>
<gene>
    <name evidence="2" type="ORF">EJ08DRAFT_730932</name>
</gene>
<feature type="compositionally biased region" description="Polar residues" evidence="1">
    <location>
        <begin position="103"/>
        <end position="114"/>
    </location>
</feature>
<feature type="region of interest" description="Disordered" evidence="1">
    <location>
        <begin position="103"/>
        <end position="151"/>
    </location>
</feature>
<dbReference type="AlphaFoldDB" id="A0A9P4U1V9"/>
<name>A0A9P4U1V9_9PEZI</name>
<dbReference type="EMBL" id="MU007017">
    <property type="protein sequence ID" value="KAF2434240.1"/>
    <property type="molecule type" value="Genomic_DNA"/>
</dbReference>
<dbReference type="Proteomes" id="UP000800235">
    <property type="component" value="Unassembled WGS sequence"/>
</dbReference>
<keyword evidence="3" id="KW-1185">Reference proteome</keyword>